<keyword evidence="5" id="KW-1185">Reference proteome</keyword>
<feature type="signal peptide" evidence="1">
    <location>
        <begin position="1"/>
        <end position="22"/>
    </location>
</feature>
<accession>A0ABX0NTB2</accession>
<sequence>MFKLSALCFASLVALHAPAALAQEGAQVAASASEQTLAERIDAVIAPYYKADAPGATVIVTQDGKTVLRKAYGLANVSKGIAMSPDMAMRLGSITKQFTAVGILMLVDEGKLALDDDITKFLPDYPTRGKRITIEHLLTHTSGIVSFTSKPSFFLTEGQDKSVAQMIDFFKNDALEFEPGTRWAYNNSGYFLLGAVIEKLSGQTYAKFMEERIFTPLEMRHTAYEGHERNPGPRAVGHTKGWFGGVATAKPMSMTQPYAAGALVSTVDDLARWDAAISAGKLLTPGTWQKAHTSAVLADGKLTNYGYGWQVGKLRGAPMVAHDGGINGFSTSALRLPQQKVYVAVLSNSDAPKVQPDMVASQAAAIAIGNPFPDFKSVKVDNAVLDAYAGTYRIDANATRSFKRDGDKLVMQRTNRDPVTLTSFANDSFVMPASLTTFVFARNAKGEVNHVTVHSQGSDMINQRVGTPYGTPYGTP</sequence>
<dbReference type="Pfam" id="PF11954">
    <property type="entry name" value="DUF3471"/>
    <property type="match status" value="1"/>
</dbReference>
<dbReference type="PANTHER" id="PTHR46825">
    <property type="entry name" value="D-ALANYL-D-ALANINE-CARBOXYPEPTIDASE/ENDOPEPTIDASE AMPH"/>
    <property type="match status" value="1"/>
</dbReference>
<comment type="caution">
    <text evidence="4">The sequence shown here is derived from an EMBL/GenBank/DDBJ whole genome shotgun (WGS) entry which is preliminary data.</text>
</comment>
<evidence type="ECO:0000313" key="4">
    <source>
        <dbReference type="EMBL" id="NHZ90062.1"/>
    </source>
</evidence>
<dbReference type="Proteomes" id="UP000609726">
    <property type="component" value="Unassembled WGS sequence"/>
</dbReference>
<gene>
    <name evidence="4" type="ORF">F2P45_13705</name>
</gene>
<keyword evidence="1" id="KW-0732">Signal</keyword>
<dbReference type="Pfam" id="PF00144">
    <property type="entry name" value="Beta-lactamase"/>
    <property type="match status" value="1"/>
</dbReference>
<name>A0ABX0NTB2_9BURK</name>
<feature type="domain" description="Beta-lactamase-related" evidence="2">
    <location>
        <begin position="42"/>
        <end position="354"/>
    </location>
</feature>
<feature type="domain" description="Peptidase S12 Pab87-related C-terminal" evidence="3">
    <location>
        <begin position="379"/>
        <end position="454"/>
    </location>
</feature>
<reference evidence="4 5" key="1">
    <citation type="submission" date="2019-10" db="EMBL/GenBank/DDBJ databases">
        <title>Taxonomy of Antarctic Massilia spp.: description of Massilia rubra sp. nov., Massilia aquatica sp. nov., Massilia mucilaginosa sp. nov., Massilia frigida sp. nov. isolated from streams, lakes and regoliths.</title>
        <authorList>
            <person name="Holochova P."/>
            <person name="Sedlacek I."/>
            <person name="Kralova S."/>
            <person name="Maslanova I."/>
            <person name="Busse H.-J."/>
            <person name="Stankova E."/>
            <person name="Vrbovska V."/>
            <person name="Kovarovic V."/>
            <person name="Bartak M."/>
            <person name="Svec P."/>
            <person name="Pantucek R."/>
        </authorList>
    </citation>
    <scope>NUCLEOTIDE SEQUENCE [LARGE SCALE GENOMIC DNA]</scope>
    <source>
        <strain evidence="4 5">CCM 8733</strain>
    </source>
</reference>
<dbReference type="InterPro" id="IPR050491">
    <property type="entry name" value="AmpC-like"/>
</dbReference>
<evidence type="ECO:0000259" key="2">
    <source>
        <dbReference type="Pfam" id="PF00144"/>
    </source>
</evidence>
<dbReference type="PANTHER" id="PTHR46825:SF9">
    <property type="entry name" value="BETA-LACTAMASE-RELATED DOMAIN-CONTAINING PROTEIN"/>
    <property type="match status" value="1"/>
</dbReference>
<dbReference type="Gene3D" id="3.40.710.10">
    <property type="entry name" value="DD-peptidase/beta-lactamase superfamily"/>
    <property type="match status" value="1"/>
</dbReference>
<dbReference type="RefSeq" id="WP_166875724.1">
    <property type="nucleotide sequence ID" value="NZ_WHJH01000014.1"/>
</dbReference>
<evidence type="ECO:0000259" key="3">
    <source>
        <dbReference type="Pfam" id="PF11954"/>
    </source>
</evidence>
<organism evidence="4 5">
    <name type="scientific">Massilia mucilaginosa</name>
    <dbReference type="NCBI Taxonomy" id="2609282"/>
    <lineage>
        <taxon>Bacteria</taxon>
        <taxon>Pseudomonadati</taxon>
        <taxon>Pseudomonadota</taxon>
        <taxon>Betaproteobacteria</taxon>
        <taxon>Burkholderiales</taxon>
        <taxon>Oxalobacteraceae</taxon>
        <taxon>Telluria group</taxon>
        <taxon>Massilia</taxon>
    </lineage>
</organism>
<dbReference type="InterPro" id="IPR012338">
    <property type="entry name" value="Beta-lactam/transpept-like"/>
</dbReference>
<dbReference type="InterPro" id="IPR021860">
    <property type="entry name" value="Peptidase_S12_Pab87-rel_C"/>
</dbReference>
<dbReference type="GO" id="GO:0016787">
    <property type="term" value="F:hydrolase activity"/>
    <property type="evidence" value="ECO:0007669"/>
    <property type="project" value="UniProtKB-KW"/>
</dbReference>
<evidence type="ECO:0000313" key="5">
    <source>
        <dbReference type="Proteomes" id="UP000609726"/>
    </source>
</evidence>
<dbReference type="SUPFAM" id="SSF56601">
    <property type="entry name" value="beta-lactamase/transpeptidase-like"/>
    <property type="match status" value="1"/>
</dbReference>
<keyword evidence="4" id="KW-0378">Hydrolase</keyword>
<dbReference type="InterPro" id="IPR001466">
    <property type="entry name" value="Beta-lactam-related"/>
</dbReference>
<proteinExistence type="predicted"/>
<protein>
    <submittedName>
        <fullName evidence="4">Serine hydrolase</fullName>
    </submittedName>
</protein>
<evidence type="ECO:0000256" key="1">
    <source>
        <dbReference type="SAM" id="SignalP"/>
    </source>
</evidence>
<feature type="chain" id="PRO_5047189784" evidence="1">
    <location>
        <begin position="23"/>
        <end position="476"/>
    </location>
</feature>
<dbReference type="EMBL" id="WHJH01000014">
    <property type="protein sequence ID" value="NHZ90062.1"/>
    <property type="molecule type" value="Genomic_DNA"/>
</dbReference>